<proteinExistence type="predicted"/>
<sequence>MVDLNEFSNWPASRPGPLSGVKILDITRVVAGPFCSMMMADLGATVIKVEHPDEPDYARTFPPFVNSDEEQLSAFFAQFNRNKLAVTLNLKTPEGKALLHKLVAKVDILVENFRPGTMEKLGLGYEALREINPKLVYTAISGFGRTGPNASKPAYDNTGQAAGGLWSMNGYPDRPPVRVGTIIGDLAASLYAAIGTVAALREAERTGKGQVVDVSQQDSVLTLTENAVVRYTAQKEVAAPLGNDHPFVRPYGQFPCKDGYVFFGGYTDKFWAITCAMFGEPDMAKDPAIDTMEKRFDPVTAQTRVTPLLERWFSAYTKAELEDMAGDKVPLSAIKTIAEVVEDPHIAARNMIVNVPIAGKLIGMFGSPIKLSGQEQVPHEKAPAPGEHNALVFEKLVGIDAHELEKLKSAGAI</sequence>
<dbReference type="InterPro" id="IPR023606">
    <property type="entry name" value="CoA-Trfase_III_dom_1_sf"/>
</dbReference>
<dbReference type="Gene3D" id="3.30.1540.10">
    <property type="entry name" value="formyl-coa transferase, domain 3"/>
    <property type="match status" value="1"/>
</dbReference>
<evidence type="ECO:0000256" key="1">
    <source>
        <dbReference type="ARBA" id="ARBA00022679"/>
    </source>
</evidence>
<dbReference type="Gene3D" id="3.40.50.10540">
    <property type="entry name" value="Crotonobetainyl-coa:carnitine coa-transferase, domain 1"/>
    <property type="match status" value="1"/>
</dbReference>
<comment type="caution">
    <text evidence="2">The sequence shown here is derived from an EMBL/GenBank/DDBJ whole genome shotgun (WGS) entry which is preliminary data.</text>
</comment>
<gene>
    <name evidence="2" type="ORF">FHW37_11437</name>
</gene>
<protein>
    <submittedName>
        <fullName evidence="2">Crotonobetainyl-CoA:carnitine CoA-transferase CaiB-like acyl-CoA transferase</fullName>
    </submittedName>
</protein>
<dbReference type="InterPro" id="IPR003673">
    <property type="entry name" value="CoA-Trfase_fam_III"/>
</dbReference>
<reference evidence="2 3" key="1">
    <citation type="submission" date="2019-06" db="EMBL/GenBank/DDBJ databases">
        <title>Sorghum-associated microbial communities from plants grown in Nebraska, USA.</title>
        <authorList>
            <person name="Schachtman D."/>
        </authorList>
    </citation>
    <scope>NUCLEOTIDE SEQUENCE [LARGE SCALE GENOMIC DNA]</scope>
    <source>
        <strain evidence="2 3">1225</strain>
    </source>
</reference>
<accession>A0A561Q7Y0</accession>
<dbReference type="AlphaFoldDB" id="A0A561Q7Y0"/>
<dbReference type="Pfam" id="PF02515">
    <property type="entry name" value="CoA_transf_3"/>
    <property type="match status" value="1"/>
</dbReference>
<dbReference type="Proteomes" id="UP000320653">
    <property type="component" value="Unassembled WGS sequence"/>
</dbReference>
<dbReference type="GO" id="GO:0008410">
    <property type="term" value="F:CoA-transferase activity"/>
    <property type="evidence" value="ECO:0007669"/>
    <property type="project" value="TreeGrafter"/>
</dbReference>
<dbReference type="SUPFAM" id="SSF89796">
    <property type="entry name" value="CoA-transferase family III (CaiB/BaiF)"/>
    <property type="match status" value="1"/>
</dbReference>
<dbReference type="RefSeq" id="WP_145643114.1">
    <property type="nucleotide sequence ID" value="NZ_VIWP01000014.1"/>
</dbReference>
<dbReference type="PANTHER" id="PTHR48207:SF3">
    <property type="entry name" value="SUCCINATE--HYDROXYMETHYLGLUTARATE COA-TRANSFERASE"/>
    <property type="match status" value="1"/>
</dbReference>
<dbReference type="PANTHER" id="PTHR48207">
    <property type="entry name" value="SUCCINATE--HYDROXYMETHYLGLUTARATE COA-TRANSFERASE"/>
    <property type="match status" value="1"/>
</dbReference>
<keyword evidence="1 2" id="KW-0808">Transferase</keyword>
<name>A0A561Q7Y0_9HYPH</name>
<keyword evidence="3" id="KW-1185">Reference proteome</keyword>
<dbReference type="InterPro" id="IPR050483">
    <property type="entry name" value="CoA-transferase_III_domain"/>
</dbReference>
<organism evidence="2 3">
    <name type="scientific">Neorhizobium alkalisoli</name>
    <dbReference type="NCBI Taxonomy" id="528178"/>
    <lineage>
        <taxon>Bacteria</taxon>
        <taxon>Pseudomonadati</taxon>
        <taxon>Pseudomonadota</taxon>
        <taxon>Alphaproteobacteria</taxon>
        <taxon>Hyphomicrobiales</taxon>
        <taxon>Rhizobiaceae</taxon>
        <taxon>Rhizobium/Agrobacterium group</taxon>
        <taxon>Neorhizobium</taxon>
    </lineage>
</organism>
<evidence type="ECO:0000313" key="3">
    <source>
        <dbReference type="Proteomes" id="UP000320653"/>
    </source>
</evidence>
<dbReference type="InterPro" id="IPR044855">
    <property type="entry name" value="CoA-Trfase_III_dom3_sf"/>
</dbReference>
<evidence type="ECO:0000313" key="2">
    <source>
        <dbReference type="EMBL" id="TWF46468.1"/>
    </source>
</evidence>
<dbReference type="OrthoDB" id="9806585at2"/>
<dbReference type="EMBL" id="VIWP01000014">
    <property type="protein sequence ID" value="TWF46468.1"/>
    <property type="molecule type" value="Genomic_DNA"/>
</dbReference>